<name>A0A4S2MYI9_9PEZI</name>
<proteinExistence type="predicted"/>
<evidence type="ECO:0008006" key="4">
    <source>
        <dbReference type="Google" id="ProtNLM"/>
    </source>
</evidence>
<protein>
    <recommendedName>
        <fullName evidence="4">DUF1772-domain-containing protein</fullName>
    </recommendedName>
</protein>
<feature type="transmembrane region" description="Helical" evidence="1">
    <location>
        <begin position="121"/>
        <end position="139"/>
    </location>
</feature>
<dbReference type="InParanoid" id="A0A4S2MYI9"/>
<keyword evidence="1" id="KW-0812">Transmembrane</keyword>
<keyword evidence="3" id="KW-1185">Reference proteome</keyword>
<organism evidence="2 3">
    <name type="scientific">Ascodesmis nigricans</name>
    <dbReference type="NCBI Taxonomy" id="341454"/>
    <lineage>
        <taxon>Eukaryota</taxon>
        <taxon>Fungi</taxon>
        <taxon>Dikarya</taxon>
        <taxon>Ascomycota</taxon>
        <taxon>Pezizomycotina</taxon>
        <taxon>Pezizomycetes</taxon>
        <taxon>Pezizales</taxon>
        <taxon>Ascodesmidaceae</taxon>
        <taxon>Ascodesmis</taxon>
    </lineage>
</organism>
<dbReference type="Proteomes" id="UP000298138">
    <property type="component" value="Unassembled WGS sequence"/>
</dbReference>
<reference evidence="2 3" key="1">
    <citation type="submission" date="2019-04" db="EMBL/GenBank/DDBJ databases">
        <title>Comparative genomics and transcriptomics to analyze fruiting body development in filamentous ascomycetes.</title>
        <authorList>
            <consortium name="DOE Joint Genome Institute"/>
            <person name="Lutkenhaus R."/>
            <person name="Traeger S."/>
            <person name="Breuer J."/>
            <person name="Kuo A."/>
            <person name="Lipzen A."/>
            <person name="Pangilinan J."/>
            <person name="Dilworth D."/>
            <person name="Sandor L."/>
            <person name="Poggeler S."/>
            <person name="Barry K."/>
            <person name="Grigoriev I.V."/>
            <person name="Nowrousian M."/>
        </authorList>
    </citation>
    <scope>NUCLEOTIDE SEQUENCE [LARGE SCALE GENOMIC DNA]</scope>
    <source>
        <strain evidence="2 3">CBS 389.68</strain>
    </source>
</reference>
<evidence type="ECO:0000313" key="3">
    <source>
        <dbReference type="Proteomes" id="UP000298138"/>
    </source>
</evidence>
<keyword evidence="1" id="KW-0472">Membrane</keyword>
<dbReference type="EMBL" id="ML220118">
    <property type="protein sequence ID" value="TGZ81633.1"/>
    <property type="molecule type" value="Genomic_DNA"/>
</dbReference>
<keyword evidence="1" id="KW-1133">Transmembrane helix</keyword>
<evidence type="ECO:0000256" key="1">
    <source>
        <dbReference type="SAM" id="Phobius"/>
    </source>
</evidence>
<evidence type="ECO:0000313" key="2">
    <source>
        <dbReference type="EMBL" id="TGZ81633.1"/>
    </source>
</evidence>
<dbReference type="OrthoDB" id="5365868at2759"/>
<accession>A0A4S2MYI9</accession>
<sequence length="186" mass="19622">MSTPTPNTMLPQAVRIAKLVGTVGSAYAAGSYLTTTLGVLPSLSHQPPRDLALTLSNLHQRLRKPLLIATTAASTAFGYVAYILYSTPTLLVPLASITTSPSSFLPHAEATDLVIGGGWEFYAAAAAVLAAVVPWQLVVGGKVEERLEGAARASVAGREVGEEVQRKKRAGIGLMDPIYDLEFFAE</sequence>
<dbReference type="AlphaFoldDB" id="A0A4S2MYI9"/>
<gene>
    <name evidence="2" type="ORF">EX30DRAFT_363640</name>
</gene>